<accession>A0A0A1FF50</accession>
<dbReference type="STRING" id="279058.LT85_3988"/>
<feature type="region of interest" description="Disordered" evidence="1">
    <location>
        <begin position="43"/>
        <end position="64"/>
    </location>
</feature>
<sequence length="64" mass="6679">MAIQQLSAKEIDQVSGGCCLFFGAFLSCFRSFFKSCAPVKPGCGKPPVTPTKPAITPTTPTTPA</sequence>
<gene>
    <name evidence="2" type="ORF">LT85_3988</name>
</gene>
<dbReference type="AlphaFoldDB" id="A0A0A1FF50"/>
<protein>
    <submittedName>
        <fullName evidence="2">Uncharacterized protein</fullName>
    </submittedName>
</protein>
<dbReference type="KEGG" id="care:LT85_3988"/>
<evidence type="ECO:0000313" key="3">
    <source>
        <dbReference type="Proteomes" id="UP000030302"/>
    </source>
</evidence>
<dbReference type="EMBL" id="CP009962">
    <property type="protein sequence ID" value="AIY43146.1"/>
    <property type="molecule type" value="Genomic_DNA"/>
</dbReference>
<dbReference type="RefSeq" id="WP_156117590.1">
    <property type="nucleotide sequence ID" value="NZ_CP009962.1"/>
</dbReference>
<proteinExistence type="predicted"/>
<organism evidence="2 3">
    <name type="scientific">Collimonas arenae</name>
    <dbReference type="NCBI Taxonomy" id="279058"/>
    <lineage>
        <taxon>Bacteria</taxon>
        <taxon>Pseudomonadati</taxon>
        <taxon>Pseudomonadota</taxon>
        <taxon>Betaproteobacteria</taxon>
        <taxon>Burkholderiales</taxon>
        <taxon>Oxalobacteraceae</taxon>
        <taxon>Collimonas</taxon>
    </lineage>
</organism>
<name>A0A0A1FF50_9BURK</name>
<dbReference type="Proteomes" id="UP000030302">
    <property type="component" value="Chromosome"/>
</dbReference>
<evidence type="ECO:0000313" key="2">
    <source>
        <dbReference type="EMBL" id="AIY43146.1"/>
    </source>
</evidence>
<feature type="compositionally biased region" description="Low complexity" evidence="1">
    <location>
        <begin position="51"/>
        <end position="64"/>
    </location>
</feature>
<reference evidence="3" key="1">
    <citation type="journal article" date="2014" name="Soil Biol. Biochem.">
        <title>Structure and function of bacterial communities in ageing soils: Insights from the Mendocino ecological staircase.</title>
        <authorList>
            <person name="Uroz S."/>
            <person name="Tech J.J."/>
            <person name="Sawaya N.A."/>
            <person name="Frey-Klett P."/>
            <person name="Leveau J.H.J."/>
        </authorList>
    </citation>
    <scope>NUCLEOTIDE SEQUENCE [LARGE SCALE GENOMIC DNA]</scope>
    <source>
        <strain evidence="3">Cal35</strain>
    </source>
</reference>
<keyword evidence="3" id="KW-1185">Reference proteome</keyword>
<dbReference type="HOGENOM" id="CLU_2859961_0_0_4"/>
<evidence type="ECO:0000256" key="1">
    <source>
        <dbReference type="SAM" id="MobiDB-lite"/>
    </source>
</evidence>